<evidence type="ECO:0000313" key="2">
    <source>
        <dbReference type="EMBL" id="CAG8512976.1"/>
    </source>
</evidence>
<feature type="non-terminal residue" evidence="2">
    <location>
        <position position="171"/>
    </location>
</feature>
<dbReference type="GO" id="GO:0003677">
    <property type="term" value="F:DNA binding"/>
    <property type="evidence" value="ECO:0007669"/>
    <property type="project" value="TreeGrafter"/>
</dbReference>
<accession>A0A9N9A0I0</accession>
<dbReference type="PANTHER" id="PTHR19303">
    <property type="entry name" value="TRANSPOSON"/>
    <property type="match status" value="1"/>
</dbReference>
<name>A0A9N9A0I0_9GLOM</name>
<organism evidence="2 3">
    <name type="scientific">Diversispora eburnea</name>
    <dbReference type="NCBI Taxonomy" id="1213867"/>
    <lineage>
        <taxon>Eukaryota</taxon>
        <taxon>Fungi</taxon>
        <taxon>Fungi incertae sedis</taxon>
        <taxon>Mucoromycota</taxon>
        <taxon>Glomeromycotina</taxon>
        <taxon>Glomeromycetes</taxon>
        <taxon>Diversisporales</taxon>
        <taxon>Diversisporaceae</taxon>
        <taxon>Diversispora</taxon>
    </lineage>
</organism>
<comment type="caution">
    <text evidence="2">The sequence shown here is derived from an EMBL/GenBank/DDBJ whole genome shotgun (WGS) entry which is preliminary data.</text>
</comment>
<evidence type="ECO:0000313" key="3">
    <source>
        <dbReference type="Proteomes" id="UP000789706"/>
    </source>
</evidence>
<dbReference type="OrthoDB" id="2439524at2759"/>
<dbReference type="Pfam" id="PF03184">
    <property type="entry name" value="DDE_1"/>
    <property type="match status" value="1"/>
</dbReference>
<proteinExistence type="predicted"/>
<dbReference type="Proteomes" id="UP000789706">
    <property type="component" value="Unassembled WGS sequence"/>
</dbReference>
<dbReference type="EMBL" id="CAJVPK010000455">
    <property type="protein sequence ID" value="CAG8512976.1"/>
    <property type="molecule type" value="Genomic_DNA"/>
</dbReference>
<dbReference type="GO" id="GO:0005634">
    <property type="term" value="C:nucleus"/>
    <property type="evidence" value="ECO:0007669"/>
    <property type="project" value="TreeGrafter"/>
</dbReference>
<sequence length="171" mass="19907">LFWKMKPICMISNQPISETKQSKDHVTVLLTCNTTGTEKLKLYSFTNMKIHNWMQVSIWNNYIKKLDTRMRMQNRNIILLVDNVLTHTLYETTHVTNITIEFLPPNTTAHLQPCDQGIINSFKTNEINLDDTADEINLDDTIFIHYDNIVITTEIRTNDEILVAVLPNNEK</sequence>
<protein>
    <submittedName>
        <fullName evidence="2">4044_t:CDS:1</fullName>
    </submittedName>
</protein>
<dbReference type="InterPro" id="IPR004875">
    <property type="entry name" value="DDE_SF_endonuclease_dom"/>
</dbReference>
<dbReference type="PANTHER" id="PTHR19303:SF73">
    <property type="entry name" value="PROTEIN PDC2"/>
    <property type="match status" value="1"/>
</dbReference>
<keyword evidence="3" id="KW-1185">Reference proteome</keyword>
<reference evidence="2" key="1">
    <citation type="submission" date="2021-06" db="EMBL/GenBank/DDBJ databases">
        <authorList>
            <person name="Kallberg Y."/>
            <person name="Tangrot J."/>
            <person name="Rosling A."/>
        </authorList>
    </citation>
    <scope>NUCLEOTIDE SEQUENCE</scope>
    <source>
        <strain evidence="2">AZ414A</strain>
    </source>
</reference>
<feature type="domain" description="DDE-1" evidence="1">
    <location>
        <begin position="52"/>
        <end position="125"/>
    </location>
</feature>
<gene>
    <name evidence="2" type="ORF">DEBURN_LOCUS5272</name>
</gene>
<evidence type="ECO:0000259" key="1">
    <source>
        <dbReference type="Pfam" id="PF03184"/>
    </source>
</evidence>
<dbReference type="AlphaFoldDB" id="A0A9N9A0I0"/>
<dbReference type="InterPro" id="IPR050863">
    <property type="entry name" value="CenT-Element_Derived"/>
</dbReference>